<dbReference type="EMBL" id="AALEXD010000016">
    <property type="protein sequence ID" value="ECZ3435044.1"/>
    <property type="molecule type" value="Genomic_DNA"/>
</dbReference>
<keyword evidence="1" id="KW-0489">Methyltransferase</keyword>
<dbReference type="GO" id="GO:0032259">
    <property type="term" value="P:methylation"/>
    <property type="evidence" value="ECO:0007669"/>
    <property type="project" value="UniProtKB-KW"/>
</dbReference>
<dbReference type="CDD" id="cd02440">
    <property type="entry name" value="AdoMet_MTases"/>
    <property type="match status" value="1"/>
</dbReference>
<dbReference type="Pfam" id="PF13489">
    <property type="entry name" value="Methyltransf_23"/>
    <property type="match status" value="1"/>
</dbReference>
<comment type="caution">
    <text evidence="1">The sequence shown here is derived from an EMBL/GenBank/DDBJ whole genome shotgun (WGS) entry which is preliminary data.</text>
</comment>
<keyword evidence="1" id="KW-0808">Transferase</keyword>
<dbReference type="SUPFAM" id="SSF53335">
    <property type="entry name" value="S-adenosyl-L-methionine-dependent methyltransferases"/>
    <property type="match status" value="1"/>
</dbReference>
<dbReference type="Gene3D" id="3.40.50.150">
    <property type="entry name" value="Vaccinia Virus protein VP39"/>
    <property type="match status" value="1"/>
</dbReference>
<gene>
    <name evidence="1" type="ORF">F7N62_07605</name>
</gene>
<name>A0A623TEE5_CAMJU</name>
<dbReference type="GO" id="GO:0008168">
    <property type="term" value="F:methyltransferase activity"/>
    <property type="evidence" value="ECO:0007669"/>
    <property type="project" value="UniProtKB-KW"/>
</dbReference>
<dbReference type="AlphaFoldDB" id="A0A623TEE5"/>
<dbReference type="InterPro" id="IPR029063">
    <property type="entry name" value="SAM-dependent_MTases_sf"/>
</dbReference>
<evidence type="ECO:0000313" key="1">
    <source>
        <dbReference type="EMBL" id="ECZ3435044.1"/>
    </source>
</evidence>
<reference evidence="1" key="1">
    <citation type="submission" date="2019-09" db="EMBL/GenBank/DDBJ databases">
        <authorList>
            <consortium name="NARMS: The National Antimicrobial Resistance Monitoring System"/>
        </authorList>
    </citation>
    <scope>NUCLEOTIDE SEQUENCE</scope>
    <source>
        <strain evidence="1">FSIS11924226</strain>
    </source>
</reference>
<protein>
    <submittedName>
        <fullName evidence="1">Methyltransferase domain-containing protein</fullName>
    </submittedName>
</protein>
<sequence length="248" mass="28645">MLEWILTLSQHSTQKGTKMDNSLSAYTQKYDKEGYGLQYPDGHVIRFYERILKYKLSKTSGKLLDFGCGNGVHSKYFKNITGGGGIEPYGIDIVPSLKKVWEKDPCLDSKNFHIISPNSSFKKLFNTKMDFIFANQSLYYLTKQAFKEAVQEFYELCNEGAIIFATMMSDKGYSMYERGELMDNSLREVKGCPSGRLSGSSYIRFTKDIEELKEDFKPFKPLFWGDYELINLYNFEGSVEHFIYIGQK</sequence>
<accession>A0A623TEE5</accession>
<proteinExistence type="predicted"/>
<organism evidence="1">
    <name type="scientific">Campylobacter jejuni</name>
    <dbReference type="NCBI Taxonomy" id="197"/>
    <lineage>
        <taxon>Bacteria</taxon>
        <taxon>Pseudomonadati</taxon>
        <taxon>Campylobacterota</taxon>
        <taxon>Epsilonproteobacteria</taxon>
        <taxon>Campylobacterales</taxon>
        <taxon>Campylobacteraceae</taxon>
        <taxon>Campylobacter</taxon>
    </lineage>
</organism>